<evidence type="ECO:0000313" key="2">
    <source>
        <dbReference type="EMBL" id="QNR65503.1"/>
    </source>
</evidence>
<feature type="domain" description="GIY-YIG" evidence="1">
    <location>
        <begin position="1"/>
        <end position="90"/>
    </location>
</feature>
<dbReference type="AlphaFoldDB" id="A0A7H0Y345"/>
<dbReference type="InterPro" id="IPR035901">
    <property type="entry name" value="GIY-YIG_endonuc_sf"/>
</dbReference>
<name>A0A7H0Y345_9BACL</name>
<protein>
    <submittedName>
        <fullName evidence="2">GIY-YIG nuclease family protein</fullName>
    </submittedName>
</protein>
<dbReference type="NCBIfam" id="TIGR01453">
    <property type="entry name" value="grpIintron_endo"/>
    <property type="match status" value="1"/>
</dbReference>
<sequence length="283" mass="33706">MMGIYCITNTINNRKYIGSSHKIFSRWKEHIRNLQYGMHHSYKLQEDWKRYGLNDFSFTILQVVENKKKLKLIEQDWIDREDDFDNLYNVAGSTSYKSISITKEFEDNINYIHTITEEVREKLIRNLSIYQRSNGLKLFGNGKYDLSKTWYIKNGYDAVRKHMNNYLRNIEKSTYKTAAWTTFTQYCGMHTKGYKRAFVPMNGEMSLEDRRNVLCFAANCFPNSFIKRECPDLFIDDDDYALSILLKWIVNISDLNKTIRIYIVSKRMEDLLVNWLSKNKKVS</sequence>
<dbReference type="Gene3D" id="3.40.1440.10">
    <property type="entry name" value="GIY-YIG endonuclease"/>
    <property type="match status" value="1"/>
</dbReference>
<dbReference type="InterPro" id="IPR006350">
    <property type="entry name" value="Intron_endoG1"/>
</dbReference>
<dbReference type="Proteomes" id="UP000516384">
    <property type="component" value="Chromosome"/>
</dbReference>
<organism evidence="2 3">
    <name type="scientific">Paenibacillus peoriae</name>
    <dbReference type="NCBI Taxonomy" id="59893"/>
    <lineage>
        <taxon>Bacteria</taxon>
        <taxon>Bacillati</taxon>
        <taxon>Bacillota</taxon>
        <taxon>Bacilli</taxon>
        <taxon>Bacillales</taxon>
        <taxon>Paenibacillaceae</taxon>
        <taxon>Paenibacillus</taxon>
    </lineage>
</organism>
<dbReference type="GO" id="GO:0004519">
    <property type="term" value="F:endonuclease activity"/>
    <property type="evidence" value="ECO:0007669"/>
    <property type="project" value="InterPro"/>
</dbReference>
<proteinExistence type="predicted"/>
<dbReference type="InterPro" id="IPR000305">
    <property type="entry name" value="GIY-YIG_endonuc"/>
</dbReference>
<dbReference type="EMBL" id="CP061172">
    <property type="protein sequence ID" value="QNR65503.1"/>
    <property type="molecule type" value="Genomic_DNA"/>
</dbReference>
<dbReference type="Pfam" id="PF01541">
    <property type="entry name" value="GIY-YIG"/>
    <property type="match status" value="1"/>
</dbReference>
<dbReference type="RefSeq" id="WP_190297395.1">
    <property type="nucleotide sequence ID" value="NZ_CP061172.1"/>
</dbReference>
<dbReference type="PROSITE" id="PS50164">
    <property type="entry name" value="GIY_YIG"/>
    <property type="match status" value="1"/>
</dbReference>
<reference evidence="2 3" key="1">
    <citation type="submission" date="2020-09" db="EMBL/GenBank/DDBJ databases">
        <title>Characterization of Paenibacillus peoriae strain ZF390 with broad-spectrum antimicrobial activity as a potential biocontrol agent.</title>
        <authorList>
            <person name="Li L."/>
            <person name="Zhao Y."/>
            <person name="Li B."/>
            <person name="Xie X."/>
        </authorList>
    </citation>
    <scope>NUCLEOTIDE SEQUENCE [LARGE SCALE GENOMIC DNA]</scope>
    <source>
        <strain evidence="2 3">ZF390</strain>
    </source>
</reference>
<dbReference type="SMART" id="SM00465">
    <property type="entry name" value="GIYc"/>
    <property type="match status" value="1"/>
</dbReference>
<gene>
    <name evidence="2" type="ORF">IAQ67_16585</name>
</gene>
<evidence type="ECO:0000259" key="1">
    <source>
        <dbReference type="PROSITE" id="PS50164"/>
    </source>
</evidence>
<evidence type="ECO:0000313" key="3">
    <source>
        <dbReference type="Proteomes" id="UP000516384"/>
    </source>
</evidence>
<accession>A0A7H0Y345</accession>
<dbReference type="CDD" id="cd10437">
    <property type="entry name" value="GIY-YIG_HE_I-TevI_like"/>
    <property type="match status" value="1"/>
</dbReference>
<dbReference type="SUPFAM" id="SSF82771">
    <property type="entry name" value="GIY-YIG endonuclease"/>
    <property type="match status" value="1"/>
</dbReference>